<dbReference type="CDD" id="cd19944">
    <property type="entry name" value="NirB_Fer2_BFD-like_2"/>
    <property type="match status" value="1"/>
</dbReference>
<feature type="domain" description="BFD-like [2Fe-2S]-binding" evidence="19">
    <location>
        <begin position="427"/>
        <end position="473"/>
    </location>
</feature>
<dbReference type="SUPFAM" id="SSF56014">
    <property type="entry name" value="Nitrite and sulphite reductase 4Fe-4S domain-like"/>
    <property type="match status" value="1"/>
</dbReference>
<dbReference type="SUPFAM" id="SSF51905">
    <property type="entry name" value="FAD/NAD(P)-binding domain"/>
    <property type="match status" value="2"/>
</dbReference>
<dbReference type="GO" id="GO:0050660">
    <property type="term" value="F:flavin adenine dinucleotide binding"/>
    <property type="evidence" value="ECO:0007669"/>
    <property type="project" value="UniProtKB-UniRule"/>
</dbReference>
<evidence type="ECO:0000256" key="8">
    <source>
        <dbReference type="ARBA" id="ARBA00022723"/>
    </source>
</evidence>
<name>A0A098LQS5_9FLAO</name>
<keyword evidence="6 15" id="KW-0285">Flavoprotein</keyword>
<keyword evidence="5 16" id="KW-0349">Heme</keyword>
<dbReference type="PRINTS" id="PR00411">
    <property type="entry name" value="PNDRDTASEI"/>
</dbReference>
<dbReference type="InterPro" id="IPR023753">
    <property type="entry name" value="FAD/NAD-binding_dom"/>
</dbReference>
<dbReference type="PIRSF" id="PIRSF037149">
    <property type="entry name" value="NirB"/>
    <property type="match status" value="1"/>
</dbReference>
<evidence type="ECO:0000256" key="7">
    <source>
        <dbReference type="ARBA" id="ARBA00022714"/>
    </source>
</evidence>
<dbReference type="GO" id="GO:0042128">
    <property type="term" value="P:nitrate assimilation"/>
    <property type="evidence" value="ECO:0007669"/>
    <property type="project" value="UniProtKB-UniRule"/>
</dbReference>
<dbReference type="Pfam" id="PF18267">
    <property type="entry name" value="Rubredoxin_C"/>
    <property type="match status" value="1"/>
</dbReference>
<protein>
    <submittedName>
        <fullName evidence="22">Nitrite reductase [NAD(P)H] large subunit</fullName>
        <ecNumber evidence="22">1.7.1.4</ecNumber>
    </submittedName>
</protein>
<evidence type="ECO:0000313" key="23">
    <source>
        <dbReference type="Proteomes" id="UP000030184"/>
    </source>
</evidence>
<proteinExistence type="inferred from homology"/>
<dbReference type="GO" id="GO:0051537">
    <property type="term" value="F:2 iron, 2 sulfur cluster binding"/>
    <property type="evidence" value="ECO:0007669"/>
    <property type="project" value="UniProtKB-KW"/>
</dbReference>
<dbReference type="Proteomes" id="UP000030184">
    <property type="component" value="Unassembled WGS sequence"/>
</dbReference>
<dbReference type="InterPro" id="IPR036136">
    <property type="entry name" value="Nit/Sulf_reduc_fer-like_dom_sf"/>
</dbReference>
<feature type="binding site" evidence="16">
    <location>
        <position position="688"/>
    </location>
    <ligand>
        <name>[4Fe-4S] cluster</name>
        <dbReference type="ChEBI" id="CHEBI:49883"/>
    </ligand>
</feature>
<comment type="caution">
    <text evidence="22">The sequence shown here is derived from an EMBL/GenBank/DDBJ whole genome shotgun (WGS) entry which is preliminary data.</text>
</comment>
<dbReference type="InterPro" id="IPR041575">
    <property type="entry name" value="Rubredoxin_C"/>
</dbReference>
<feature type="domain" description="Nitrite/Sulfite reductase ferredoxin-like" evidence="18">
    <location>
        <begin position="563"/>
        <end position="624"/>
    </location>
</feature>
<evidence type="ECO:0000256" key="16">
    <source>
        <dbReference type="PIRSR" id="PIRSR037149-1"/>
    </source>
</evidence>
<evidence type="ECO:0000259" key="18">
    <source>
        <dbReference type="Pfam" id="PF03460"/>
    </source>
</evidence>
<dbReference type="GO" id="GO:0008942">
    <property type="term" value="F:nitrite reductase [NAD(P)H] activity"/>
    <property type="evidence" value="ECO:0007669"/>
    <property type="project" value="UniProtKB-EC"/>
</dbReference>
<dbReference type="PROSITE" id="PS00365">
    <property type="entry name" value="NIR_SIR"/>
    <property type="match status" value="1"/>
</dbReference>
<organism evidence="22 23">
    <name type="scientific">Jejuia pallidilutea</name>
    <dbReference type="NCBI Taxonomy" id="504487"/>
    <lineage>
        <taxon>Bacteria</taxon>
        <taxon>Pseudomonadati</taxon>
        <taxon>Bacteroidota</taxon>
        <taxon>Flavobacteriia</taxon>
        <taxon>Flavobacteriales</taxon>
        <taxon>Flavobacteriaceae</taxon>
        <taxon>Jejuia</taxon>
    </lineage>
</organism>
<comment type="similarity">
    <text evidence="3">Belongs to the nitrite and sulfite reductase 4Fe-4S domain family.</text>
</comment>
<dbReference type="NCBIfam" id="NF011565">
    <property type="entry name" value="PRK14989.1"/>
    <property type="match status" value="1"/>
</dbReference>
<dbReference type="FunFam" id="3.30.413.10:FF:000007">
    <property type="entry name" value="Nitrite reductase [NAD(P)H] large subunit"/>
    <property type="match status" value="1"/>
</dbReference>
<evidence type="ECO:0000256" key="12">
    <source>
        <dbReference type="ARBA" id="ARBA00023014"/>
    </source>
</evidence>
<dbReference type="InterPro" id="IPR016156">
    <property type="entry name" value="FAD/NAD-linked_Rdtase_dimer_sf"/>
</dbReference>
<dbReference type="InterPro" id="IPR006066">
    <property type="entry name" value="NO2/SO3_Rdtase_FeS/sirohaem_BS"/>
</dbReference>
<dbReference type="InterPro" id="IPR036188">
    <property type="entry name" value="FAD/NAD-bd_sf"/>
</dbReference>
<dbReference type="Gene3D" id="3.30.413.10">
    <property type="entry name" value="Sulfite Reductase Hemoprotein, domain 1"/>
    <property type="match status" value="1"/>
</dbReference>
<evidence type="ECO:0000256" key="14">
    <source>
        <dbReference type="ARBA" id="ARBA00034078"/>
    </source>
</evidence>
<evidence type="ECO:0000256" key="1">
    <source>
        <dbReference type="ARBA" id="ARBA00001974"/>
    </source>
</evidence>
<dbReference type="GO" id="GO:0046872">
    <property type="term" value="F:metal ion binding"/>
    <property type="evidence" value="ECO:0007669"/>
    <property type="project" value="UniProtKB-KW"/>
</dbReference>
<dbReference type="InterPro" id="IPR007419">
    <property type="entry name" value="BFD-like_2Fe2S-bd_dom"/>
</dbReference>
<keyword evidence="10 22" id="KW-0560">Oxidoreductase</keyword>
<evidence type="ECO:0000256" key="2">
    <source>
        <dbReference type="ARBA" id="ARBA00005096"/>
    </source>
</evidence>
<dbReference type="NCBIfam" id="TIGR02374">
    <property type="entry name" value="nitri_red_nirB"/>
    <property type="match status" value="1"/>
</dbReference>
<evidence type="ECO:0000256" key="13">
    <source>
        <dbReference type="ARBA" id="ARBA00023063"/>
    </source>
</evidence>
<dbReference type="GO" id="GO:0020037">
    <property type="term" value="F:heme binding"/>
    <property type="evidence" value="ECO:0007669"/>
    <property type="project" value="InterPro"/>
</dbReference>
<dbReference type="SUPFAM" id="SSF55124">
    <property type="entry name" value="Nitrite/Sulfite reductase N-terminal domain-like"/>
    <property type="match status" value="1"/>
</dbReference>
<keyword evidence="9 15" id="KW-0274">FAD</keyword>
<keyword evidence="7" id="KW-0001">2Fe-2S</keyword>
<evidence type="ECO:0000256" key="3">
    <source>
        <dbReference type="ARBA" id="ARBA00010429"/>
    </source>
</evidence>
<evidence type="ECO:0000259" key="19">
    <source>
        <dbReference type="Pfam" id="PF04324"/>
    </source>
</evidence>
<dbReference type="InterPro" id="IPR005117">
    <property type="entry name" value="NiRdtase/SiRdtase_haem-b_fer"/>
</dbReference>
<feature type="binding site" evidence="16">
    <location>
        <position position="650"/>
    </location>
    <ligand>
        <name>[4Fe-4S] cluster</name>
        <dbReference type="ChEBI" id="CHEBI:49883"/>
    </ligand>
</feature>
<dbReference type="PRINTS" id="PR00397">
    <property type="entry name" value="SIROHAEM"/>
</dbReference>
<comment type="cofactor">
    <cofactor evidence="16">
        <name>[4Fe-4S] cluster</name>
        <dbReference type="ChEBI" id="CHEBI:49883"/>
    </cofactor>
    <text evidence="16">Binds 1 [4Fe-4S] cluster per subunit.</text>
</comment>
<dbReference type="RefSeq" id="WP_042248525.1">
    <property type="nucleotide sequence ID" value="NZ_BBNS01000011.1"/>
</dbReference>
<dbReference type="InterPro" id="IPR012744">
    <property type="entry name" value="Nitri_red_NirB"/>
</dbReference>
<evidence type="ECO:0000313" key="22">
    <source>
        <dbReference type="EMBL" id="GAL88742.1"/>
    </source>
</evidence>
<keyword evidence="11 16" id="KW-0408">Iron</keyword>
<dbReference type="OrthoDB" id="9792592at2"/>
<comment type="cofactor">
    <cofactor evidence="16">
        <name>siroheme</name>
        <dbReference type="ChEBI" id="CHEBI:60052"/>
    </cofactor>
    <text evidence="16">Binds 1 siroheme per subunit.</text>
</comment>
<keyword evidence="8 16" id="KW-0479">Metal-binding</keyword>
<dbReference type="Gene3D" id="3.50.50.60">
    <property type="entry name" value="FAD/NAD(P)-binding domain"/>
    <property type="match status" value="2"/>
</dbReference>
<dbReference type="Pfam" id="PF03460">
    <property type="entry name" value="NIR_SIR_ferr"/>
    <property type="match status" value="1"/>
</dbReference>
<feature type="binding site" evidence="16">
    <location>
        <position position="644"/>
    </location>
    <ligand>
        <name>[4Fe-4S] cluster</name>
        <dbReference type="ChEBI" id="CHEBI:49883"/>
    </ligand>
</feature>
<dbReference type="InterPro" id="IPR045854">
    <property type="entry name" value="NO2/SO3_Rdtase_4Fe4S_sf"/>
</dbReference>
<dbReference type="Gene3D" id="3.30.390.30">
    <property type="match status" value="1"/>
</dbReference>
<dbReference type="EMBL" id="BBNY01000004">
    <property type="protein sequence ID" value="GAL88742.1"/>
    <property type="molecule type" value="Genomic_DNA"/>
</dbReference>
<dbReference type="InterPro" id="IPR006067">
    <property type="entry name" value="NO2/SO3_Rdtase_4Fe4S_dom"/>
</dbReference>
<feature type="binding site" description="axial binding residue" evidence="16">
    <location>
        <position position="688"/>
    </location>
    <ligand>
        <name>siroheme</name>
        <dbReference type="ChEBI" id="CHEBI:60052"/>
    </ligand>
    <ligandPart>
        <name>Fe</name>
        <dbReference type="ChEBI" id="CHEBI:18248"/>
    </ligandPart>
</feature>
<evidence type="ECO:0000256" key="4">
    <source>
        <dbReference type="ARBA" id="ARBA00022485"/>
    </source>
</evidence>
<evidence type="ECO:0000256" key="5">
    <source>
        <dbReference type="ARBA" id="ARBA00022617"/>
    </source>
</evidence>
<keyword evidence="23" id="KW-1185">Reference proteome</keyword>
<dbReference type="Pfam" id="PF07992">
    <property type="entry name" value="Pyr_redox_2"/>
    <property type="match status" value="1"/>
</dbReference>
<dbReference type="EC" id="1.7.1.4" evidence="22"/>
<evidence type="ECO:0000259" key="20">
    <source>
        <dbReference type="Pfam" id="PF07992"/>
    </source>
</evidence>
<evidence type="ECO:0000259" key="21">
    <source>
        <dbReference type="Pfam" id="PF18267"/>
    </source>
</evidence>
<evidence type="ECO:0000259" key="17">
    <source>
        <dbReference type="Pfam" id="PF01077"/>
    </source>
</evidence>
<feature type="domain" description="Nitrite/sulphite reductase 4Fe-4S" evidence="17">
    <location>
        <begin position="635"/>
        <end position="775"/>
    </location>
</feature>
<feature type="domain" description="NADH-rubredoxin oxidoreductase C-terminal" evidence="21">
    <location>
        <begin position="324"/>
        <end position="387"/>
    </location>
</feature>
<accession>A0A098LQS5</accession>
<dbReference type="Gene3D" id="1.10.10.1100">
    <property type="entry name" value="BFD-like [2Fe-2S]-binding domain"/>
    <property type="match status" value="1"/>
</dbReference>
<comment type="pathway">
    <text evidence="2">Nitrogen metabolism; nitrate reduction (assimilation).</text>
</comment>
<comment type="cofactor">
    <cofactor evidence="14">
        <name>[2Fe-2S] cluster</name>
        <dbReference type="ChEBI" id="CHEBI:190135"/>
    </cofactor>
</comment>
<keyword evidence="4 16" id="KW-0004">4Fe-4S</keyword>
<dbReference type="InterPro" id="IPR041854">
    <property type="entry name" value="BFD-like_2Fe2S-bd_dom_sf"/>
</dbReference>
<keyword evidence="12 16" id="KW-0411">Iron-sulfur</keyword>
<feature type="domain" description="FAD/NAD(P)-binding" evidence="20">
    <location>
        <begin position="3"/>
        <end position="306"/>
    </location>
</feature>
<feature type="binding site" evidence="16">
    <location>
        <position position="684"/>
    </location>
    <ligand>
        <name>[4Fe-4S] cluster</name>
        <dbReference type="ChEBI" id="CHEBI:49883"/>
    </ligand>
</feature>
<evidence type="ECO:0000256" key="11">
    <source>
        <dbReference type="ARBA" id="ARBA00023004"/>
    </source>
</evidence>
<comment type="cofactor">
    <cofactor evidence="1 15">
        <name>FAD</name>
        <dbReference type="ChEBI" id="CHEBI:57692"/>
    </cofactor>
</comment>
<dbReference type="UniPathway" id="UPA00653"/>
<dbReference type="PRINTS" id="PR00368">
    <property type="entry name" value="FADPNR"/>
</dbReference>
<dbReference type="PANTHER" id="PTHR43809:SF1">
    <property type="entry name" value="NITRITE REDUCTASE (NADH) LARGE SUBUNIT"/>
    <property type="match status" value="1"/>
</dbReference>
<dbReference type="PANTHER" id="PTHR43809">
    <property type="entry name" value="NITRITE REDUCTASE (NADH) LARGE SUBUNIT"/>
    <property type="match status" value="1"/>
</dbReference>
<dbReference type="InterPro" id="IPR017121">
    <property type="entry name" value="Nitrite_Rdtase_lsu"/>
</dbReference>
<evidence type="ECO:0000256" key="6">
    <source>
        <dbReference type="ARBA" id="ARBA00022630"/>
    </source>
</evidence>
<evidence type="ECO:0000256" key="9">
    <source>
        <dbReference type="ARBA" id="ARBA00022827"/>
    </source>
</evidence>
<dbReference type="GO" id="GO:0050661">
    <property type="term" value="F:NADP binding"/>
    <property type="evidence" value="ECO:0007669"/>
    <property type="project" value="UniProtKB-UniRule"/>
</dbReference>
<evidence type="ECO:0000256" key="10">
    <source>
        <dbReference type="ARBA" id="ARBA00023002"/>
    </source>
</evidence>
<evidence type="ECO:0000256" key="15">
    <source>
        <dbReference type="PIRNR" id="PIRNR037149"/>
    </source>
</evidence>
<dbReference type="InterPro" id="IPR052034">
    <property type="entry name" value="NasD-like"/>
</dbReference>
<dbReference type="GO" id="GO:0051539">
    <property type="term" value="F:4 iron, 4 sulfur cluster binding"/>
    <property type="evidence" value="ECO:0007669"/>
    <property type="project" value="UniProtKB-KW"/>
</dbReference>
<dbReference type="Pfam" id="PF01077">
    <property type="entry name" value="NIR_SIR"/>
    <property type="match status" value="1"/>
</dbReference>
<dbReference type="AlphaFoldDB" id="A0A098LQS5"/>
<reference evidence="23" key="1">
    <citation type="journal article" date="2014" name="Genome Announc.">
        <title>Draft Genome Sequence of Marine Flavobacterium Jejuia pallidilutea Strain 11shimoA1 and Pigmentation Mutants.</title>
        <authorList>
            <person name="Takatani N."/>
            <person name="Nakanishi M."/>
            <person name="Meirelles P."/>
            <person name="Mino S."/>
            <person name="Suda W."/>
            <person name="Oshima K."/>
            <person name="Hattori M."/>
            <person name="Ohkuma M."/>
            <person name="Hosokawa M."/>
            <person name="Miyashita K."/>
            <person name="Thompson F.L."/>
            <person name="Niwa A."/>
            <person name="Sawabe T."/>
            <person name="Sawabe T."/>
        </authorList>
    </citation>
    <scope>NUCLEOTIDE SEQUENCE [LARGE SCALE GENOMIC DNA]</scope>
    <source>
        <strain evidence="23">JCM 19538</strain>
    </source>
</reference>
<keyword evidence="13 15" id="KW-0534">Nitrate assimilation</keyword>
<sequence>MQHIIVVGNGMVGYKFCEKFVAQNENKAFKITVFGEEPRPAYDRVHLSEFFESQNAKALEMAPAEWYAENDIDLITGERVADINRSSKTITTAKDREFSYDYLVLATGSSPFVPPIKGVEKEGVFVYRTIEDLEGMLAYAAKLKAEKPNAKAAVLGGGLLGLEAGKAVMDMGLEPHIVEFAPKLMPRQLDSRSSQVLQLKLESIGLNIHLSKATNQILGNGRITGMEFGEDDILDVDMLIVSAGIRPRDELARACGLEVGVRGGVIVDNTMKTSDDAIYAIGEIALYNQMIYGLVAPGYDMADIAVQQILGNADKVMPSDIDMSTKLKLIGVDVASFGEPFMPASKGHSIIFENKTQHLYKRINVSHDGKKLLGGILVGDAADYSMLHQVYLNGMAIPEDPAQLILPVSEGGALLGDVMDLPDEAQICSCESVTKGQICGVIENGDAKDLGDVVSCTKAGTGCGGCKPMVADLTNATLKSLGIEVKDSICEHFDYNRQDLYKIIQVKGYTKFNEVLDSHGNGGHGCEICKPVIASLMASIHADTANKEYAIQDSNDRFLANIQRNGTYSVVPRVPGGEITPDKLIALGEIAKKYDLYTKITGGVRIDLFGATLNQLPLIWKELISHGFESGHAYGKSLRTVKTCVGSTWCRYGMDESVSFGIELENRYRGIRAPHKIKGGVSGCIRECAEARGKDFGLIAVEGGWNLYVGGNGGANPRHAELFAEQIDNETVIKYLDRYLMFYMRTAKPLQRTAAWQEKLEGGLEYLKEVIIEDKLGIAEDLEKEMQTLVNKFECEWTQAVNDPEMMKRFNHFVNSEAEDDNLVFVPMRDQKMPEPWV</sequence>
<gene>
    <name evidence="22" type="ORF">JCM19538_1177</name>
</gene>
<dbReference type="Pfam" id="PF04324">
    <property type="entry name" value="Fer2_BFD"/>
    <property type="match status" value="1"/>
</dbReference>